<proteinExistence type="inferred from homology"/>
<sequence length="391" mass="42848">MRPQTSYVSLSPASLLFLSTNSHTQARSSIYTFIPRSPPPPMSFMHDETRQPQQHDSHVKMTSGSAKETALHARRARRNRLQINRHKSLSLNAEDGRLENLDPDSHSSDSFGFGEEGMSERRSDGLDFGHVSVMGRRRVMEDSMVVAPPVGLAGEFSFFAVYDGHGGADVAESCCQRLHICLDQYLEKAMKLPSEEGFEWEKVMAECFRSVEEEFADEDNAAEMGSTALVVLVGKEELVVANCGDSRAVLCRGGAAVPLSMDHKPDRPDEKQRIEAAGGNIVNWNGWRVQGVLATSRSLGDYSLKPYVISEPEVMITKRTESDDFLVIATDGLWDVLCNRVVCQVVKNSLGGRIEPRPHETGASAAAAALAELAISRGSGDNISIIVVKLK</sequence>
<dbReference type="AlphaFoldDB" id="A0A2Z7BCG9"/>
<dbReference type="PROSITE" id="PS01032">
    <property type="entry name" value="PPM_1"/>
    <property type="match status" value="1"/>
</dbReference>
<keyword evidence="4" id="KW-0479">Metal-binding</keyword>
<feature type="region of interest" description="Disordered" evidence="10">
    <location>
        <begin position="32"/>
        <end position="79"/>
    </location>
</feature>
<dbReference type="OrthoDB" id="10264738at2759"/>
<accession>A0A2Z7BCG9</accession>
<dbReference type="GO" id="GO:0046872">
    <property type="term" value="F:metal ion binding"/>
    <property type="evidence" value="ECO:0007669"/>
    <property type="project" value="UniProtKB-KW"/>
</dbReference>
<evidence type="ECO:0000256" key="1">
    <source>
        <dbReference type="ARBA" id="ARBA00001936"/>
    </source>
</evidence>
<feature type="domain" description="PPM-type phosphatase" evidence="11">
    <location>
        <begin position="127"/>
        <end position="390"/>
    </location>
</feature>
<keyword evidence="7 9" id="KW-0904">Protein phosphatase</keyword>
<feature type="compositionally biased region" description="Basic and acidic residues" evidence="10">
    <location>
        <begin position="94"/>
        <end position="107"/>
    </location>
</feature>
<evidence type="ECO:0000256" key="5">
    <source>
        <dbReference type="ARBA" id="ARBA00022801"/>
    </source>
</evidence>
<protein>
    <recommendedName>
        <fullName evidence="3">protein-serine/threonine phosphatase</fullName>
        <ecNumber evidence="3">3.1.3.16</ecNumber>
    </recommendedName>
</protein>
<organism evidence="12 13">
    <name type="scientific">Dorcoceras hygrometricum</name>
    <dbReference type="NCBI Taxonomy" id="472368"/>
    <lineage>
        <taxon>Eukaryota</taxon>
        <taxon>Viridiplantae</taxon>
        <taxon>Streptophyta</taxon>
        <taxon>Embryophyta</taxon>
        <taxon>Tracheophyta</taxon>
        <taxon>Spermatophyta</taxon>
        <taxon>Magnoliopsida</taxon>
        <taxon>eudicotyledons</taxon>
        <taxon>Gunneridae</taxon>
        <taxon>Pentapetalae</taxon>
        <taxon>asterids</taxon>
        <taxon>lamiids</taxon>
        <taxon>Lamiales</taxon>
        <taxon>Gesneriaceae</taxon>
        <taxon>Didymocarpoideae</taxon>
        <taxon>Trichosporeae</taxon>
        <taxon>Loxocarpinae</taxon>
        <taxon>Dorcoceras</taxon>
    </lineage>
</organism>
<keyword evidence="6" id="KW-0460">Magnesium</keyword>
<keyword evidence="13" id="KW-1185">Reference proteome</keyword>
<comment type="similarity">
    <text evidence="9">Belongs to the PP2C family.</text>
</comment>
<evidence type="ECO:0000256" key="7">
    <source>
        <dbReference type="ARBA" id="ARBA00022912"/>
    </source>
</evidence>
<dbReference type="InterPro" id="IPR015655">
    <property type="entry name" value="PP2C"/>
</dbReference>
<evidence type="ECO:0000256" key="6">
    <source>
        <dbReference type="ARBA" id="ARBA00022842"/>
    </source>
</evidence>
<evidence type="ECO:0000256" key="9">
    <source>
        <dbReference type="RuleBase" id="RU003465"/>
    </source>
</evidence>
<dbReference type="EMBL" id="KV007458">
    <property type="protein sequence ID" value="KZV31765.1"/>
    <property type="molecule type" value="Genomic_DNA"/>
</dbReference>
<name>A0A2Z7BCG9_9LAMI</name>
<comment type="cofactor">
    <cofactor evidence="1">
        <name>Mn(2+)</name>
        <dbReference type="ChEBI" id="CHEBI:29035"/>
    </cofactor>
</comment>
<keyword evidence="8" id="KW-0464">Manganese</keyword>
<evidence type="ECO:0000256" key="4">
    <source>
        <dbReference type="ARBA" id="ARBA00022723"/>
    </source>
</evidence>
<evidence type="ECO:0000256" key="8">
    <source>
        <dbReference type="ARBA" id="ARBA00023211"/>
    </source>
</evidence>
<dbReference type="CDD" id="cd00143">
    <property type="entry name" value="PP2Cc"/>
    <property type="match status" value="1"/>
</dbReference>
<feature type="region of interest" description="Disordered" evidence="10">
    <location>
        <begin position="94"/>
        <end position="119"/>
    </location>
</feature>
<evidence type="ECO:0000256" key="3">
    <source>
        <dbReference type="ARBA" id="ARBA00013081"/>
    </source>
</evidence>
<dbReference type="Pfam" id="PF00481">
    <property type="entry name" value="PP2C"/>
    <property type="match status" value="1"/>
</dbReference>
<evidence type="ECO:0000256" key="2">
    <source>
        <dbReference type="ARBA" id="ARBA00001946"/>
    </source>
</evidence>
<dbReference type="InterPro" id="IPR036457">
    <property type="entry name" value="PPM-type-like_dom_sf"/>
</dbReference>
<dbReference type="SUPFAM" id="SSF81606">
    <property type="entry name" value="PP2C-like"/>
    <property type="match status" value="1"/>
</dbReference>
<keyword evidence="5 9" id="KW-0378">Hydrolase</keyword>
<feature type="compositionally biased region" description="Basic and acidic residues" evidence="10">
    <location>
        <begin position="45"/>
        <end position="59"/>
    </location>
</feature>
<gene>
    <name evidence="12" type="ORF">F511_00569</name>
</gene>
<dbReference type="PANTHER" id="PTHR47992">
    <property type="entry name" value="PROTEIN PHOSPHATASE"/>
    <property type="match status" value="1"/>
</dbReference>
<dbReference type="FunFam" id="3.60.40.10:FF:000291">
    <property type="entry name" value="Protein phosphatase 2C 50"/>
    <property type="match status" value="1"/>
</dbReference>
<dbReference type="PROSITE" id="PS51746">
    <property type="entry name" value="PPM_2"/>
    <property type="match status" value="1"/>
</dbReference>
<dbReference type="Gene3D" id="3.60.40.10">
    <property type="entry name" value="PPM-type phosphatase domain"/>
    <property type="match status" value="1"/>
</dbReference>
<evidence type="ECO:0000256" key="10">
    <source>
        <dbReference type="SAM" id="MobiDB-lite"/>
    </source>
</evidence>
<dbReference type="InterPro" id="IPR000222">
    <property type="entry name" value="PP2C_BS"/>
</dbReference>
<reference evidence="12 13" key="1">
    <citation type="journal article" date="2015" name="Proc. Natl. Acad. Sci. U.S.A.">
        <title>The resurrection genome of Boea hygrometrica: A blueprint for survival of dehydration.</title>
        <authorList>
            <person name="Xiao L."/>
            <person name="Yang G."/>
            <person name="Zhang L."/>
            <person name="Yang X."/>
            <person name="Zhao S."/>
            <person name="Ji Z."/>
            <person name="Zhou Q."/>
            <person name="Hu M."/>
            <person name="Wang Y."/>
            <person name="Chen M."/>
            <person name="Xu Y."/>
            <person name="Jin H."/>
            <person name="Xiao X."/>
            <person name="Hu G."/>
            <person name="Bao F."/>
            <person name="Hu Y."/>
            <person name="Wan P."/>
            <person name="Li L."/>
            <person name="Deng X."/>
            <person name="Kuang T."/>
            <person name="Xiang C."/>
            <person name="Zhu J.K."/>
            <person name="Oliver M.J."/>
            <person name="He Y."/>
        </authorList>
    </citation>
    <scope>NUCLEOTIDE SEQUENCE [LARGE SCALE GENOMIC DNA]</scope>
    <source>
        <strain evidence="13">cv. XS01</strain>
    </source>
</reference>
<dbReference type="SMART" id="SM00332">
    <property type="entry name" value="PP2Cc"/>
    <property type="match status" value="1"/>
</dbReference>
<evidence type="ECO:0000313" key="13">
    <source>
        <dbReference type="Proteomes" id="UP000250235"/>
    </source>
</evidence>
<dbReference type="InterPro" id="IPR001932">
    <property type="entry name" value="PPM-type_phosphatase-like_dom"/>
</dbReference>
<dbReference type="Proteomes" id="UP000250235">
    <property type="component" value="Unassembled WGS sequence"/>
</dbReference>
<evidence type="ECO:0000313" key="12">
    <source>
        <dbReference type="EMBL" id="KZV31765.1"/>
    </source>
</evidence>
<evidence type="ECO:0000259" key="11">
    <source>
        <dbReference type="PROSITE" id="PS51746"/>
    </source>
</evidence>
<dbReference type="SMART" id="SM00331">
    <property type="entry name" value="PP2C_SIG"/>
    <property type="match status" value="1"/>
</dbReference>
<comment type="cofactor">
    <cofactor evidence="2">
        <name>Mg(2+)</name>
        <dbReference type="ChEBI" id="CHEBI:18420"/>
    </cofactor>
</comment>
<dbReference type="EC" id="3.1.3.16" evidence="3"/>
<dbReference type="GO" id="GO:0004722">
    <property type="term" value="F:protein serine/threonine phosphatase activity"/>
    <property type="evidence" value="ECO:0007669"/>
    <property type="project" value="UniProtKB-EC"/>
</dbReference>